<feature type="compositionally biased region" description="Basic and acidic residues" evidence="1">
    <location>
        <begin position="191"/>
        <end position="202"/>
    </location>
</feature>
<dbReference type="EMBL" id="JAPDRN010000072">
    <property type="protein sequence ID" value="KAJ9628312.1"/>
    <property type="molecule type" value="Genomic_DNA"/>
</dbReference>
<name>A0AA39CTU8_9EURO</name>
<protein>
    <submittedName>
        <fullName evidence="2">Uncharacterized protein</fullName>
    </submittedName>
</protein>
<feature type="region of interest" description="Disordered" evidence="1">
    <location>
        <begin position="143"/>
        <end position="202"/>
    </location>
</feature>
<evidence type="ECO:0000313" key="3">
    <source>
        <dbReference type="Proteomes" id="UP001172681"/>
    </source>
</evidence>
<proteinExistence type="predicted"/>
<dbReference type="AlphaFoldDB" id="A0AA39CTU8"/>
<organism evidence="2 3">
    <name type="scientific">Knufia peltigerae</name>
    <dbReference type="NCBI Taxonomy" id="1002370"/>
    <lineage>
        <taxon>Eukaryota</taxon>
        <taxon>Fungi</taxon>
        <taxon>Dikarya</taxon>
        <taxon>Ascomycota</taxon>
        <taxon>Pezizomycotina</taxon>
        <taxon>Eurotiomycetes</taxon>
        <taxon>Chaetothyriomycetidae</taxon>
        <taxon>Chaetothyriales</taxon>
        <taxon>Trichomeriaceae</taxon>
        <taxon>Knufia</taxon>
    </lineage>
</organism>
<reference evidence="2" key="1">
    <citation type="submission" date="2022-10" db="EMBL/GenBank/DDBJ databases">
        <title>Culturing micro-colonial fungi from biological soil crusts in the Mojave desert and describing Neophaeococcomyces mojavensis, and introducing the new genera and species Taxawa tesnikishii.</title>
        <authorList>
            <person name="Kurbessoian T."/>
            <person name="Stajich J.E."/>
        </authorList>
    </citation>
    <scope>NUCLEOTIDE SEQUENCE</scope>
    <source>
        <strain evidence="2">TK_35</strain>
    </source>
</reference>
<accession>A0AA39CTU8</accession>
<evidence type="ECO:0000256" key="1">
    <source>
        <dbReference type="SAM" id="MobiDB-lite"/>
    </source>
</evidence>
<gene>
    <name evidence="2" type="ORF">H2204_009287</name>
</gene>
<comment type="caution">
    <text evidence="2">The sequence shown here is derived from an EMBL/GenBank/DDBJ whole genome shotgun (WGS) entry which is preliminary data.</text>
</comment>
<keyword evidence="3" id="KW-1185">Reference proteome</keyword>
<feature type="non-terminal residue" evidence="2">
    <location>
        <position position="202"/>
    </location>
</feature>
<dbReference type="Proteomes" id="UP001172681">
    <property type="component" value="Unassembled WGS sequence"/>
</dbReference>
<evidence type="ECO:0000313" key="2">
    <source>
        <dbReference type="EMBL" id="KAJ9628312.1"/>
    </source>
</evidence>
<sequence>MDENTTGSDKQFNLTYPSSVVPANFYAISVPEVHQRAGVPLPSSDLPSGRWDLTPSEPWMTPTTDTQFLGRSRLHRVDSERPPGITQHNEVLGHSQFYDIPNPSFLPSTGSIQSVDFDPGDSPWLSANTYSTSAQDNVAFTETHYHSGPGGDVNHSTTALRPLRSQRALPTTRNPLSDSDLGDSQMSSEVIRPRRSDPLKQK</sequence>
<feature type="compositionally biased region" description="Polar residues" evidence="1">
    <location>
        <begin position="168"/>
        <end position="188"/>
    </location>
</feature>